<proteinExistence type="inferred from homology"/>
<gene>
    <name evidence="4" type="ORF">C1704_14000</name>
</gene>
<evidence type="ECO:0000256" key="1">
    <source>
        <dbReference type="ARBA" id="ARBA00009477"/>
    </source>
</evidence>
<feature type="domain" description="YknX-like C-terminal permuted SH3-like" evidence="3">
    <location>
        <begin position="327"/>
        <end position="398"/>
    </location>
</feature>
<dbReference type="Gene3D" id="2.40.50.100">
    <property type="match status" value="1"/>
</dbReference>
<dbReference type="Gene3D" id="1.10.287.470">
    <property type="entry name" value="Helix hairpin bin"/>
    <property type="match status" value="1"/>
</dbReference>
<dbReference type="AlphaFoldDB" id="A0A2S5SS49"/>
<dbReference type="Gene3D" id="2.40.420.20">
    <property type="match status" value="1"/>
</dbReference>
<reference evidence="4 5" key="1">
    <citation type="submission" date="2018-02" db="EMBL/GenBank/DDBJ databases">
        <title>Reclassifiation of [Polyangium] brachysporum DSM 7029 as Guopingzhaonella breviflexa gen. nov., sp. nov., a member of the family Comamonadaceae.</title>
        <authorList>
            <person name="Tang B."/>
        </authorList>
    </citation>
    <scope>NUCLEOTIDE SEQUENCE [LARGE SCALE GENOMIC DNA]</scope>
    <source>
        <strain evidence="4 5">BCRC 80649</strain>
    </source>
</reference>
<evidence type="ECO:0000256" key="2">
    <source>
        <dbReference type="SAM" id="Coils"/>
    </source>
</evidence>
<dbReference type="GO" id="GO:1990281">
    <property type="term" value="C:efflux pump complex"/>
    <property type="evidence" value="ECO:0007669"/>
    <property type="project" value="TreeGrafter"/>
</dbReference>
<dbReference type="EMBL" id="PSNX01000013">
    <property type="protein sequence ID" value="PPE65536.1"/>
    <property type="molecule type" value="Genomic_DNA"/>
</dbReference>
<organism evidence="4 5">
    <name type="scientific">Caldimonas caldifontis</name>
    <dbReference type="NCBI Taxonomy" id="1452508"/>
    <lineage>
        <taxon>Bacteria</taxon>
        <taxon>Pseudomonadati</taxon>
        <taxon>Pseudomonadota</taxon>
        <taxon>Betaproteobacteria</taxon>
        <taxon>Burkholderiales</taxon>
        <taxon>Sphaerotilaceae</taxon>
        <taxon>Caldimonas</taxon>
    </lineage>
</organism>
<protein>
    <submittedName>
        <fullName evidence="4">Efflux transporter periplasmic adaptor subunit</fullName>
    </submittedName>
</protein>
<dbReference type="PANTHER" id="PTHR30469">
    <property type="entry name" value="MULTIDRUG RESISTANCE PROTEIN MDTA"/>
    <property type="match status" value="1"/>
</dbReference>
<keyword evidence="5" id="KW-1185">Reference proteome</keyword>
<dbReference type="Pfam" id="PF25989">
    <property type="entry name" value="YknX_C"/>
    <property type="match status" value="1"/>
</dbReference>
<dbReference type="InterPro" id="IPR058637">
    <property type="entry name" value="YknX-like_C"/>
</dbReference>
<dbReference type="InterPro" id="IPR006143">
    <property type="entry name" value="RND_pump_MFP"/>
</dbReference>
<name>A0A2S5SS49_9BURK</name>
<accession>A0A2S5SS49</accession>
<dbReference type="NCBIfam" id="TIGR01730">
    <property type="entry name" value="RND_mfp"/>
    <property type="match status" value="1"/>
</dbReference>
<comment type="similarity">
    <text evidence="1">Belongs to the membrane fusion protein (MFP) (TC 8.A.1) family.</text>
</comment>
<dbReference type="GO" id="GO:0015562">
    <property type="term" value="F:efflux transmembrane transporter activity"/>
    <property type="evidence" value="ECO:0007669"/>
    <property type="project" value="TreeGrafter"/>
</dbReference>
<dbReference type="OrthoDB" id="9791520at2"/>
<dbReference type="PANTHER" id="PTHR30469:SF15">
    <property type="entry name" value="HLYD FAMILY OF SECRETION PROTEINS"/>
    <property type="match status" value="1"/>
</dbReference>
<feature type="coiled-coil region" evidence="2">
    <location>
        <begin position="114"/>
        <end position="141"/>
    </location>
</feature>
<evidence type="ECO:0000259" key="3">
    <source>
        <dbReference type="Pfam" id="PF25989"/>
    </source>
</evidence>
<evidence type="ECO:0000313" key="5">
    <source>
        <dbReference type="Proteomes" id="UP000238605"/>
    </source>
</evidence>
<dbReference type="Proteomes" id="UP000238605">
    <property type="component" value="Unassembled WGS sequence"/>
</dbReference>
<keyword evidence="2" id="KW-0175">Coiled coil</keyword>
<evidence type="ECO:0000313" key="4">
    <source>
        <dbReference type="EMBL" id="PPE65536.1"/>
    </source>
</evidence>
<comment type="caution">
    <text evidence="4">The sequence shown here is derived from an EMBL/GenBank/DDBJ whole genome shotgun (WGS) entry which is preliminary data.</text>
</comment>
<sequence>MKKRTLVTSALAVVAVGLLLAWAFAPRPVQVEVAEARRGLFERSIEEDARTRLRDRYIVSAPLAGQLARITLREGDAVRAGDVLATLTPVYSPMLDERTVSELNARIDTIQAMVQRAGARVERAQVAVELARQELARSEQLAQQGFIAATKRDTDRLALDAARKEYDTAVLDQRVARHELTQARAALSAVRAPGTGAARAFQVRAPVDAQVLKLSQTSEGVVALGSPLMELGDTRQLEVVAELLTHEALQTPPGTPVRIDRWGGPVVLDGRVRRVEPAAFTKVSALGVEEQRVRVIIDIDTPHAQWSALGDGYRVGVQLIVRRERDALRVPVSAVFPWDSDNRSNMAVFVVRNGRAHLQPVTVGERNGVEAWIREGLDEGASVIIYPPAAVRDGVRVQARQP</sequence>